<evidence type="ECO:0000313" key="1">
    <source>
        <dbReference type="EMBL" id="ABB15880.1"/>
    </source>
</evidence>
<evidence type="ECO:0000313" key="2">
    <source>
        <dbReference type="Proteomes" id="UP000002706"/>
    </source>
</evidence>
<reference evidence="1 2" key="1">
    <citation type="journal article" date="2005" name="PLoS Genet.">
        <title>Life in hot carbon monoxide: the complete genome sequence of Carboxydothermus hydrogenoformans Z-2901.</title>
        <authorList>
            <person name="Wu M."/>
            <person name="Ren Q."/>
            <person name="Durkin A.S."/>
            <person name="Daugherty S.C."/>
            <person name="Brinkac L.M."/>
            <person name="Dodson R.J."/>
            <person name="Madupu R."/>
            <person name="Sullivan S.A."/>
            <person name="Kolonay J.F."/>
            <person name="Haft D.H."/>
            <person name="Nelson W.C."/>
            <person name="Tallon L.J."/>
            <person name="Jones K.M."/>
            <person name="Ulrich L.E."/>
            <person name="Gonzalez J.M."/>
            <person name="Zhulin I.B."/>
            <person name="Robb F.T."/>
            <person name="Eisen J.A."/>
        </authorList>
    </citation>
    <scope>NUCLEOTIDE SEQUENCE [LARGE SCALE GENOMIC DNA]</scope>
    <source>
        <strain evidence="2">ATCC BAA-161 / DSM 6008 / Z-2901</strain>
    </source>
</reference>
<organism evidence="1 2">
    <name type="scientific">Carboxydothermus hydrogenoformans (strain ATCC BAA-161 / DSM 6008 / Z-2901)</name>
    <dbReference type="NCBI Taxonomy" id="246194"/>
    <lineage>
        <taxon>Bacteria</taxon>
        <taxon>Bacillati</taxon>
        <taxon>Bacillota</taxon>
        <taxon>Clostridia</taxon>
        <taxon>Thermoanaerobacterales</taxon>
        <taxon>Thermoanaerobacteraceae</taxon>
        <taxon>Carboxydothermus</taxon>
    </lineage>
</organism>
<name>Q3AC36_CARHZ</name>
<dbReference type="STRING" id="246194.CHY_1466"/>
<dbReference type="InParanoid" id="Q3AC36"/>
<dbReference type="AlphaFoldDB" id="Q3AC36"/>
<keyword evidence="2" id="KW-1185">Reference proteome</keyword>
<sequence length="39" mass="4665">MKISFYSAPKLYNKKTKILSVFLFVKLVIIKKNYGRKQK</sequence>
<dbReference type="EMBL" id="CP000141">
    <property type="protein sequence ID" value="ABB15880.1"/>
    <property type="molecule type" value="Genomic_DNA"/>
</dbReference>
<gene>
    <name evidence="1" type="ordered locus">CHY_1466</name>
</gene>
<dbReference type="KEGG" id="chy:CHY_1466"/>
<dbReference type="HOGENOM" id="CLU_3306672_0_0_9"/>
<dbReference type="Proteomes" id="UP000002706">
    <property type="component" value="Chromosome"/>
</dbReference>
<protein>
    <submittedName>
        <fullName evidence="1">Uncharacterized protein</fullName>
    </submittedName>
</protein>
<accession>Q3AC36</accession>
<proteinExistence type="predicted"/>